<comment type="caution">
    <text evidence="1">The sequence shown here is derived from an EMBL/GenBank/DDBJ whole genome shotgun (WGS) entry which is preliminary data.</text>
</comment>
<reference evidence="2 3" key="1">
    <citation type="journal article" date="2021" name="Microbiol. Resour. Announc.">
        <title>Draft Genome Sequence of Coralloluteibacterium stylophorae LMG 29479T.</title>
        <authorList>
            <person name="Karlyshev A.V."/>
            <person name="Kudryashova E.B."/>
            <person name="Ariskina E.V."/>
            <person name="Conroy A.P."/>
            <person name="Abidueva E.Y."/>
        </authorList>
    </citation>
    <scope>NUCLEOTIDE SEQUENCE [LARGE SCALE GENOMIC DNA]</scope>
    <source>
        <strain evidence="2 3">LMG 29479</strain>
    </source>
</reference>
<dbReference type="EMBL" id="JAGQFT020000007">
    <property type="protein sequence ID" value="MBS7457836.1"/>
    <property type="molecule type" value="Genomic_DNA"/>
</dbReference>
<dbReference type="RefSeq" id="WP_211926843.1">
    <property type="nucleotide sequence ID" value="NZ_JAGQFT020000007.1"/>
</dbReference>
<accession>A0A8J7VTH0</accession>
<evidence type="ECO:0000313" key="2">
    <source>
        <dbReference type="EMBL" id="MBS7457836.1"/>
    </source>
</evidence>
<dbReference type="EMBL" id="JAGQFT010000084">
    <property type="protein sequence ID" value="MBR0562920.1"/>
    <property type="molecule type" value="Genomic_DNA"/>
</dbReference>
<reference evidence="1" key="2">
    <citation type="submission" date="2021-04" db="EMBL/GenBank/DDBJ databases">
        <authorList>
            <person name="Karlyshev A.V."/>
        </authorList>
    </citation>
    <scope>NUCLEOTIDE SEQUENCE</scope>
    <source>
        <strain evidence="1">LMG 29479</strain>
    </source>
</reference>
<name>A0A8J7VTH0_9GAMM</name>
<evidence type="ECO:0000313" key="3">
    <source>
        <dbReference type="Proteomes" id="UP000675747"/>
    </source>
</evidence>
<sequence>MSTRSIVILVAICVLSFVAGIWTTGGRAVPARGVDEAPWTLPGDEVLAAIDAEAFLATSRAIRWTGSRRSDDADVGPTETKWRLLAIVRDPAPVAVVDMAGRLARMREGDVLPSGEQLTSIEDGAVVVTTDGCETRWRLYQAAPERDGACHTNAADDSER</sequence>
<proteinExistence type="predicted"/>
<organism evidence="1">
    <name type="scientific">Coralloluteibacterium stylophorae</name>
    <dbReference type="NCBI Taxonomy" id="1776034"/>
    <lineage>
        <taxon>Bacteria</taxon>
        <taxon>Pseudomonadati</taxon>
        <taxon>Pseudomonadota</taxon>
        <taxon>Gammaproteobacteria</taxon>
        <taxon>Lysobacterales</taxon>
        <taxon>Lysobacteraceae</taxon>
        <taxon>Coralloluteibacterium</taxon>
    </lineage>
</organism>
<protein>
    <submittedName>
        <fullName evidence="1">Uncharacterized protein</fullName>
    </submittedName>
</protein>
<evidence type="ECO:0000313" key="1">
    <source>
        <dbReference type="EMBL" id="MBR0562920.1"/>
    </source>
</evidence>
<gene>
    <name evidence="2" type="ORF">KB893_011910</name>
    <name evidence="1" type="ORF">KB893_10390</name>
</gene>
<dbReference type="AlphaFoldDB" id="A0A8J7VTH0"/>
<dbReference type="Proteomes" id="UP000675747">
    <property type="component" value="Unassembled WGS sequence"/>
</dbReference>
<keyword evidence="3" id="KW-1185">Reference proteome</keyword>